<dbReference type="InterPro" id="IPR002925">
    <property type="entry name" value="Dienelactn_hydro"/>
</dbReference>
<accession>A0A1I3KCI0</accession>
<protein>
    <submittedName>
        <fullName evidence="2">Dienelactone hydrolase</fullName>
    </submittedName>
</protein>
<evidence type="ECO:0000313" key="3">
    <source>
        <dbReference type="Proteomes" id="UP000242560"/>
    </source>
</evidence>
<dbReference type="Gene3D" id="3.40.50.1820">
    <property type="entry name" value="alpha/beta hydrolase"/>
    <property type="match status" value="1"/>
</dbReference>
<name>A0A1I3KCI0_9FLAO</name>
<dbReference type="PANTHER" id="PTHR22946">
    <property type="entry name" value="DIENELACTONE HYDROLASE DOMAIN-CONTAINING PROTEIN-RELATED"/>
    <property type="match status" value="1"/>
</dbReference>
<sequence>MFLIRFINFDDCQLTKGSLCVILSSTKFTIMIRSLLLAGLFMISGKMYSQDLKKVAYKDGAQKLNGLVTSNAGKKLPGVLILPAWKGIDDEAKMAAAELEKEGYIAFIADIYGEGNIPTDNASAAKTAGYYKQNYEAYQKRIMLALEELKKSGANPEKIAVIGYCFGGSGALEAARGNLPVVGAISIHGGIGKDKTRKNGPITAKILVEHPAEDESVSAEDYAQLVQELRDGKADWQIITYANSKHTFTNPASADYNPVMAKRAWEHTLMFLKEILK</sequence>
<dbReference type="SUPFAM" id="SSF53474">
    <property type="entry name" value="alpha/beta-Hydrolases"/>
    <property type="match status" value="1"/>
</dbReference>
<dbReference type="PANTHER" id="PTHR22946:SF0">
    <property type="entry name" value="DIENELACTONE HYDROLASE DOMAIN-CONTAINING PROTEIN"/>
    <property type="match status" value="1"/>
</dbReference>
<gene>
    <name evidence="2" type="ORF">SAMN05421638_0716</name>
</gene>
<keyword evidence="3" id="KW-1185">Reference proteome</keyword>
<dbReference type="EMBL" id="FORQ01000001">
    <property type="protein sequence ID" value="SFI69998.1"/>
    <property type="molecule type" value="Genomic_DNA"/>
</dbReference>
<proteinExistence type="predicted"/>
<dbReference type="InterPro" id="IPR050261">
    <property type="entry name" value="FrsA_esterase"/>
</dbReference>
<reference evidence="3" key="1">
    <citation type="submission" date="2016-10" db="EMBL/GenBank/DDBJ databases">
        <authorList>
            <person name="Varghese N."/>
            <person name="Submissions S."/>
        </authorList>
    </citation>
    <scope>NUCLEOTIDE SEQUENCE [LARGE SCALE GENOMIC DNA]</scope>
    <source>
        <strain evidence="3">DSM 22251</strain>
    </source>
</reference>
<organism evidence="2 3">
    <name type="scientific">Kaistella treverensis</name>
    <dbReference type="NCBI Taxonomy" id="631455"/>
    <lineage>
        <taxon>Bacteria</taxon>
        <taxon>Pseudomonadati</taxon>
        <taxon>Bacteroidota</taxon>
        <taxon>Flavobacteriia</taxon>
        <taxon>Flavobacteriales</taxon>
        <taxon>Weeksellaceae</taxon>
        <taxon>Chryseobacterium group</taxon>
        <taxon>Kaistella</taxon>
    </lineage>
</organism>
<dbReference type="Pfam" id="PF01738">
    <property type="entry name" value="DLH"/>
    <property type="match status" value="1"/>
</dbReference>
<dbReference type="AlphaFoldDB" id="A0A1I3KCI0"/>
<dbReference type="GO" id="GO:0016787">
    <property type="term" value="F:hydrolase activity"/>
    <property type="evidence" value="ECO:0007669"/>
    <property type="project" value="UniProtKB-KW"/>
</dbReference>
<keyword evidence="2" id="KW-0378">Hydrolase</keyword>
<dbReference type="InterPro" id="IPR029058">
    <property type="entry name" value="AB_hydrolase_fold"/>
</dbReference>
<feature type="domain" description="Dienelactone hydrolase" evidence="1">
    <location>
        <begin position="66"/>
        <end position="275"/>
    </location>
</feature>
<evidence type="ECO:0000313" key="2">
    <source>
        <dbReference type="EMBL" id="SFI69998.1"/>
    </source>
</evidence>
<dbReference type="Proteomes" id="UP000242560">
    <property type="component" value="Unassembled WGS sequence"/>
</dbReference>
<evidence type="ECO:0000259" key="1">
    <source>
        <dbReference type="Pfam" id="PF01738"/>
    </source>
</evidence>